<dbReference type="Gene3D" id="1.20.140.10">
    <property type="entry name" value="Butyryl-CoA Dehydrogenase, subunit A, domain 3"/>
    <property type="match status" value="1"/>
</dbReference>
<proteinExistence type="predicted"/>
<dbReference type="PANTHER" id="PTHR43884:SF12">
    <property type="entry name" value="ISOVALERYL-COA DEHYDROGENASE, MITOCHONDRIAL-RELATED"/>
    <property type="match status" value="1"/>
</dbReference>
<dbReference type="EMBL" id="JBAWSY010000027">
    <property type="protein sequence ID" value="MEI4771789.1"/>
    <property type="molecule type" value="Genomic_DNA"/>
</dbReference>
<protein>
    <submittedName>
        <fullName evidence="4">Acyl-CoA dehydrogenase family protein</fullName>
    </submittedName>
</protein>
<organism evidence="4 5">
    <name type="scientific">Psychrobacillus mangrovi</name>
    <dbReference type="NCBI Taxonomy" id="3117745"/>
    <lineage>
        <taxon>Bacteria</taxon>
        <taxon>Bacillati</taxon>
        <taxon>Bacillota</taxon>
        <taxon>Bacilli</taxon>
        <taxon>Bacillales</taxon>
        <taxon>Bacillaceae</taxon>
        <taxon>Psychrobacillus</taxon>
    </lineage>
</organism>
<dbReference type="Proteomes" id="UP001364890">
    <property type="component" value="Unassembled WGS sequence"/>
</dbReference>
<dbReference type="InterPro" id="IPR013107">
    <property type="entry name" value="Acyl-CoA_DH_C"/>
</dbReference>
<evidence type="ECO:0000259" key="3">
    <source>
        <dbReference type="Pfam" id="PF08028"/>
    </source>
</evidence>
<feature type="domain" description="Acyl-CoA dehydrogenase/oxidase N-terminal" evidence="2">
    <location>
        <begin position="10"/>
        <end position="87"/>
    </location>
</feature>
<evidence type="ECO:0000256" key="1">
    <source>
        <dbReference type="ARBA" id="ARBA00023002"/>
    </source>
</evidence>
<dbReference type="SUPFAM" id="SSF56645">
    <property type="entry name" value="Acyl-CoA dehydrogenase NM domain-like"/>
    <property type="match status" value="1"/>
</dbReference>
<keyword evidence="5" id="KW-1185">Reference proteome</keyword>
<evidence type="ECO:0000313" key="4">
    <source>
        <dbReference type="EMBL" id="MEI4771789.1"/>
    </source>
</evidence>
<dbReference type="InterPro" id="IPR013786">
    <property type="entry name" value="AcylCoA_DH/ox_N"/>
</dbReference>
<comment type="caution">
    <text evidence="4">The sequence shown here is derived from an EMBL/GenBank/DDBJ whole genome shotgun (WGS) entry which is preliminary data.</text>
</comment>
<gene>
    <name evidence="4" type="ORF">WAX74_19405</name>
</gene>
<dbReference type="Gene3D" id="2.40.110.10">
    <property type="entry name" value="Butyryl-CoA Dehydrogenase, subunit A, domain 2"/>
    <property type="match status" value="1"/>
</dbReference>
<dbReference type="RefSeq" id="WP_336499338.1">
    <property type="nucleotide sequence ID" value="NZ_JBAWSY010000027.1"/>
</dbReference>
<dbReference type="InterPro" id="IPR009100">
    <property type="entry name" value="AcylCoA_DH/oxidase_NM_dom_sf"/>
</dbReference>
<dbReference type="SUPFAM" id="SSF47203">
    <property type="entry name" value="Acyl-CoA dehydrogenase C-terminal domain-like"/>
    <property type="match status" value="1"/>
</dbReference>
<name>A0ABU8FAG7_9BACI</name>
<keyword evidence="1" id="KW-0560">Oxidoreductase</keyword>
<dbReference type="InterPro" id="IPR036250">
    <property type="entry name" value="AcylCo_DH-like_C"/>
</dbReference>
<dbReference type="InterPro" id="IPR037069">
    <property type="entry name" value="AcylCoA_DH/ox_N_sf"/>
</dbReference>
<dbReference type="Pfam" id="PF08028">
    <property type="entry name" value="Acyl-CoA_dh_2"/>
    <property type="match status" value="1"/>
</dbReference>
<dbReference type="Pfam" id="PF02771">
    <property type="entry name" value="Acyl-CoA_dh_N"/>
    <property type="match status" value="1"/>
</dbReference>
<dbReference type="Gene3D" id="1.10.540.10">
    <property type="entry name" value="Acyl-CoA dehydrogenase/oxidase, N-terminal domain"/>
    <property type="match status" value="1"/>
</dbReference>
<sequence>MNKLLNREADIVEEARNLVSSLRARANETEELRRIPEASMKEFKEAGFFKMLRPKRYGGQEINMRTYSEVIVEISRGCGSSGWIVSLCAIRELMVAQSFSEKTHKEIFEGKEEDVLFAGVYEPRKCIAKKVDGGYLIEEGFWMFCSGSLHATWGYFGLPIVDEEGKLVDQILMTLPFNELEIMDDWHVLGLKGTGSNSVKMHNIFIPDHRCTSFVEALNGNFESTHLREISLYHTALFPALILSLGLPALGLVKYALEFFIETLPNRRAVHMGVEFIKDAASTHALLASASLKIDTAQRHFYHVADELDRWASEKKYMDPHARVKTLADIGYANGVLKEALDLILEASGSGYVYDGHPLQRIYRDFTTLHSHRSLSPTITKENYGRVLAGLESNGVRY</sequence>
<evidence type="ECO:0000313" key="5">
    <source>
        <dbReference type="Proteomes" id="UP001364890"/>
    </source>
</evidence>
<accession>A0ABU8FAG7</accession>
<reference evidence="4 5" key="1">
    <citation type="submission" date="2024-01" db="EMBL/GenBank/DDBJ databases">
        <title>Seven novel Bacillus-like species.</title>
        <authorList>
            <person name="Liu G."/>
        </authorList>
    </citation>
    <scope>NUCLEOTIDE SEQUENCE [LARGE SCALE GENOMIC DNA]</scope>
    <source>
        <strain evidence="4 5">FJAT-51614</strain>
    </source>
</reference>
<feature type="domain" description="Acyl-CoA dehydrogenase C-terminal" evidence="3">
    <location>
        <begin position="244"/>
        <end position="376"/>
    </location>
</feature>
<dbReference type="InterPro" id="IPR046373">
    <property type="entry name" value="Acyl-CoA_Oxase/DH_mid-dom_sf"/>
</dbReference>
<dbReference type="PANTHER" id="PTHR43884">
    <property type="entry name" value="ACYL-COA DEHYDROGENASE"/>
    <property type="match status" value="1"/>
</dbReference>
<dbReference type="PIRSF" id="PIRSF016578">
    <property type="entry name" value="HsaA"/>
    <property type="match status" value="1"/>
</dbReference>
<evidence type="ECO:0000259" key="2">
    <source>
        <dbReference type="Pfam" id="PF02771"/>
    </source>
</evidence>